<comment type="caution">
    <text evidence="1">The sequence shown here is derived from an EMBL/GenBank/DDBJ whole genome shotgun (WGS) entry which is preliminary data.</text>
</comment>
<protein>
    <submittedName>
        <fullName evidence="1">Unnamed protein product</fullName>
    </submittedName>
</protein>
<proteinExistence type="predicted"/>
<gene>
    <name evidence="1" type="ORF">Cboi01_000206000</name>
</gene>
<dbReference type="EMBL" id="BSXV01000857">
    <property type="protein sequence ID" value="GME90896.1"/>
    <property type="molecule type" value="Genomic_DNA"/>
</dbReference>
<name>A0ACB5TMC5_CANBO</name>
<evidence type="ECO:0000313" key="2">
    <source>
        <dbReference type="Proteomes" id="UP001165101"/>
    </source>
</evidence>
<reference evidence="1" key="1">
    <citation type="submission" date="2023-04" db="EMBL/GenBank/DDBJ databases">
        <title>Candida boidinii NBRC 1967.</title>
        <authorList>
            <person name="Ichikawa N."/>
            <person name="Sato H."/>
            <person name="Tonouchi N."/>
        </authorList>
    </citation>
    <scope>NUCLEOTIDE SEQUENCE</scope>
    <source>
        <strain evidence="1">NBRC 1967</strain>
    </source>
</reference>
<evidence type="ECO:0000313" key="1">
    <source>
        <dbReference type="EMBL" id="GME90896.1"/>
    </source>
</evidence>
<dbReference type="Proteomes" id="UP001165101">
    <property type="component" value="Unassembled WGS sequence"/>
</dbReference>
<accession>A0ACB5TMC5</accession>
<organism evidence="1 2">
    <name type="scientific">Candida boidinii</name>
    <name type="common">Yeast</name>
    <dbReference type="NCBI Taxonomy" id="5477"/>
    <lineage>
        <taxon>Eukaryota</taxon>
        <taxon>Fungi</taxon>
        <taxon>Dikarya</taxon>
        <taxon>Ascomycota</taxon>
        <taxon>Saccharomycotina</taxon>
        <taxon>Pichiomycetes</taxon>
        <taxon>Pichiales</taxon>
        <taxon>Pichiaceae</taxon>
        <taxon>Ogataea</taxon>
        <taxon>Ogataea/Candida clade</taxon>
    </lineage>
</organism>
<sequence length="983" mass="115160">MSLDISINTTLNNVSNIDTTTATSDEQISASANKKSRSKSSSSTSYNLKDESKYSIGKTDSNELFKVPVTNDMVQQLFDPNLKKSYFDYLIVLTLLSNCFIYYFLPENYKIITFIGFYLFWRLCYNVGIGILLYYQSKYQSLFKITNNLLSSINNNNEKPKSLLQNLKKILINNELEIKIDDLNYNSLPLEFKTWILFRVIVNLILMNDFTTYILLVLACSKNSFDQSLPLIILRWSLGIGLFIFNLIVKLDAHKIVKDYAWYWGDFFFRLHNNEELIFDGVFDLAPHPMYSIGYAGYYGFALMTKSYTVLMISIIGHILQILFLNIVETPHIEKLYGSSDDSNSFKFIKKRDLNIFRDEGSPSLIFFYKNFNFIRITDYFQISILIFFGFILPFLLPYDLKNNKILIITTILIKILSSFLIDSILYFQSKFKSFTKYQMKNSYLNLNNLENIKRIEILTFKNFTIIYNSILILNYSNLICISIREIFFNFNEFISKTKNNYLFLKLIISISLIILQLSINLQIIDSIGIFGWFYGDFFLILNDSKKKFIKNLTRSGIYRYLNNPERFSSILTIWSLFLIFNYKIEFLILSIIYTLNNYLILNFIEKPHMIELYGENNVINHKSGIEKSLNQLFLPLQLQDSIIKISTSVDNLINNSSKIVDNYIVNKRRKSSSNKNLHELNKQKLALKLIKENHQSINSNAIDENIEEITDSEISSISGANDLTSPIIELLNKKYDPITDTYYFYIGEPIEIKWNCKITTETSWIGFYNLLQTSRSKLQTLISSLDHWLPIHKSCKLYKNKLINYSDLIIDNDNDGNEDNTGKIIFQNDLLYFKPGAYEFRFYLNSNHEVYSISEAFELRLPILNIPKISNDSQIIQDEIIDKFVDEVYLKIFKPIYDNISLIDLNSNWISIISDKKNKLKFENLSNLINLILKFNLNKNYLINEENLKKLCIKLIRIKNLFDSDELNDFNQFNKIENKKII</sequence>
<keyword evidence="2" id="KW-1185">Reference proteome</keyword>